<feature type="compositionally biased region" description="Low complexity" evidence="6">
    <location>
        <begin position="169"/>
        <end position="195"/>
    </location>
</feature>
<evidence type="ECO:0000313" key="9">
    <source>
        <dbReference type="Proteomes" id="UP000030669"/>
    </source>
</evidence>
<keyword evidence="5" id="KW-0067">ATP-binding</keyword>
<feature type="compositionally biased region" description="Basic and acidic residues" evidence="6">
    <location>
        <begin position="273"/>
        <end position="287"/>
    </location>
</feature>
<feature type="compositionally biased region" description="Basic and acidic residues" evidence="6">
    <location>
        <begin position="137"/>
        <end position="149"/>
    </location>
</feature>
<gene>
    <name evidence="8" type="ORF">GLOTRDRAFT_81222</name>
</gene>
<keyword evidence="9" id="KW-1185">Reference proteome</keyword>
<dbReference type="Gene3D" id="3.10.110.10">
    <property type="entry name" value="Ubiquitin Conjugating Enzyme"/>
    <property type="match status" value="1"/>
</dbReference>
<dbReference type="SMART" id="SM00212">
    <property type="entry name" value="UBCc"/>
    <property type="match status" value="1"/>
</dbReference>
<dbReference type="GeneID" id="19309055"/>
<dbReference type="InterPro" id="IPR016135">
    <property type="entry name" value="UBQ-conjugating_enzyme/RWD"/>
</dbReference>
<dbReference type="PROSITE" id="PS50127">
    <property type="entry name" value="UBC_2"/>
    <property type="match status" value="1"/>
</dbReference>
<dbReference type="EMBL" id="KB469310">
    <property type="protein sequence ID" value="EPQ51615.1"/>
    <property type="molecule type" value="Genomic_DNA"/>
</dbReference>
<dbReference type="STRING" id="670483.S7RBK0"/>
<evidence type="ECO:0000256" key="6">
    <source>
        <dbReference type="SAM" id="MobiDB-lite"/>
    </source>
</evidence>
<dbReference type="GO" id="GO:0005524">
    <property type="term" value="F:ATP binding"/>
    <property type="evidence" value="ECO:0007669"/>
    <property type="project" value="UniProtKB-KW"/>
</dbReference>
<feature type="domain" description="UBC core" evidence="7">
    <location>
        <begin position="9"/>
        <end position="154"/>
    </location>
</feature>
<dbReference type="Pfam" id="PF00179">
    <property type="entry name" value="UQ_con"/>
    <property type="match status" value="1"/>
</dbReference>
<evidence type="ECO:0000256" key="1">
    <source>
        <dbReference type="ARBA" id="ARBA00012486"/>
    </source>
</evidence>
<dbReference type="FunFam" id="3.10.110.10:FF:000060">
    <property type="entry name" value="Ubiquitin conjugating enzyme (UbcB)"/>
    <property type="match status" value="1"/>
</dbReference>
<keyword evidence="4" id="KW-0833">Ubl conjugation pathway</keyword>
<name>S7RBK0_GLOTA</name>
<dbReference type="EC" id="2.3.2.23" evidence="1"/>
<evidence type="ECO:0000256" key="4">
    <source>
        <dbReference type="ARBA" id="ARBA00022786"/>
    </source>
</evidence>
<dbReference type="OMA" id="LASASSX"/>
<evidence type="ECO:0000256" key="3">
    <source>
        <dbReference type="ARBA" id="ARBA00022741"/>
    </source>
</evidence>
<organism evidence="8 9">
    <name type="scientific">Gloeophyllum trabeum (strain ATCC 11539 / FP-39264 / Madison 617)</name>
    <name type="common">Brown rot fungus</name>
    <dbReference type="NCBI Taxonomy" id="670483"/>
    <lineage>
        <taxon>Eukaryota</taxon>
        <taxon>Fungi</taxon>
        <taxon>Dikarya</taxon>
        <taxon>Basidiomycota</taxon>
        <taxon>Agaricomycotina</taxon>
        <taxon>Agaricomycetes</taxon>
        <taxon>Gloeophyllales</taxon>
        <taxon>Gloeophyllaceae</taxon>
        <taxon>Gloeophyllum</taxon>
    </lineage>
</organism>
<reference evidence="8 9" key="1">
    <citation type="journal article" date="2012" name="Science">
        <title>The Paleozoic origin of enzymatic lignin decomposition reconstructed from 31 fungal genomes.</title>
        <authorList>
            <person name="Floudas D."/>
            <person name="Binder M."/>
            <person name="Riley R."/>
            <person name="Barry K."/>
            <person name="Blanchette R.A."/>
            <person name="Henrissat B."/>
            <person name="Martinez A.T."/>
            <person name="Otillar R."/>
            <person name="Spatafora J.W."/>
            <person name="Yadav J.S."/>
            <person name="Aerts A."/>
            <person name="Benoit I."/>
            <person name="Boyd A."/>
            <person name="Carlson A."/>
            <person name="Copeland A."/>
            <person name="Coutinho P.M."/>
            <person name="de Vries R.P."/>
            <person name="Ferreira P."/>
            <person name="Findley K."/>
            <person name="Foster B."/>
            <person name="Gaskell J."/>
            <person name="Glotzer D."/>
            <person name="Gorecki P."/>
            <person name="Heitman J."/>
            <person name="Hesse C."/>
            <person name="Hori C."/>
            <person name="Igarashi K."/>
            <person name="Jurgens J.A."/>
            <person name="Kallen N."/>
            <person name="Kersten P."/>
            <person name="Kohler A."/>
            <person name="Kuees U."/>
            <person name="Kumar T.K.A."/>
            <person name="Kuo A."/>
            <person name="LaButti K."/>
            <person name="Larrondo L.F."/>
            <person name="Lindquist E."/>
            <person name="Ling A."/>
            <person name="Lombard V."/>
            <person name="Lucas S."/>
            <person name="Lundell T."/>
            <person name="Martin R."/>
            <person name="McLaughlin D.J."/>
            <person name="Morgenstern I."/>
            <person name="Morin E."/>
            <person name="Murat C."/>
            <person name="Nagy L.G."/>
            <person name="Nolan M."/>
            <person name="Ohm R.A."/>
            <person name="Patyshakuliyeva A."/>
            <person name="Rokas A."/>
            <person name="Ruiz-Duenas F.J."/>
            <person name="Sabat G."/>
            <person name="Salamov A."/>
            <person name="Samejima M."/>
            <person name="Schmutz J."/>
            <person name="Slot J.C."/>
            <person name="St John F."/>
            <person name="Stenlid J."/>
            <person name="Sun H."/>
            <person name="Sun S."/>
            <person name="Syed K."/>
            <person name="Tsang A."/>
            <person name="Wiebenga A."/>
            <person name="Young D."/>
            <person name="Pisabarro A."/>
            <person name="Eastwood D.C."/>
            <person name="Martin F."/>
            <person name="Cullen D."/>
            <person name="Grigoriev I.V."/>
            <person name="Hibbett D.S."/>
        </authorList>
    </citation>
    <scope>NUCLEOTIDE SEQUENCE [LARGE SCALE GENOMIC DNA]</scope>
    <source>
        <strain evidence="8 9">ATCC 11539</strain>
    </source>
</reference>
<evidence type="ECO:0000259" key="7">
    <source>
        <dbReference type="PROSITE" id="PS50127"/>
    </source>
</evidence>
<evidence type="ECO:0000256" key="5">
    <source>
        <dbReference type="ARBA" id="ARBA00022840"/>
    </source>
</evidence>
<dbReference type="OrthoDB" id="7851174at2759"/>
<dbReference type="KEGG" id="gtr:GLOTRDRAFT_81222"/>
<dbReference type="PANTHER" id="PTHR24068">
    <property type="entry name" value="UBIQUITIN-CONJUGATING ENZYME E2"/>
    <property type="match status" value="1"/>
</dbReference>
<proteinExistence type="predicted"/>
<feature type="region of interest" description="Disordered" evidence="6">
    <location>
        <begin position="137"/>
        <end position="293"/>
    </location>
</feature>
<dbReference type="GO" id="GO:0061631">
    <property type="term" value="F:ubiquitin conjugating enzyme activity"/>
    <property type="evidence" value="ECO:0007669"/>
    <property type="project" value="UniProtKB-EC"/>
</dbReference>
<dbReference type="Proteomes" id="UP000030669">
    <property type="component" value="Unassembled WGS sequence"/>
</dbReference>
<keyword evidence="3" id="KW-0547">Nucleotide-binding</keyword>
<evidence type="ECO:0000313" key="8">
    <source>
        <dbReference type="EMBL" id="EPQ51615.1"/>
    </source>
</evidence>
<dbReference type="eggNOG" id="KOG0417">
    <property type="taxonomic scope" value="Eukaryota"/>
</dbReference>
<accession>S7RBK0</accession>
<dbReference type="InterPro" id="IPR000608">
    <property type="entry name" value="UBC"/>
</dbReference>
<dbReference type="HOGENOM" id="CLU_030988_2_0_1"/>
<dbReference type="RefSeq" id="XP_007870058.1">
    <property type="nucleotide sequence ID" value="XM_007871867.1"/>
</dbReference>
<sequence>MPDGLSSAMTIKRIHREINDLKKEDMGGITLAPTDNLFLWRAGIPGPEGSVYEGGVFNAEIQLAPDYPFMAPKVTFLTRIYHMNISDRGNVCIDILKHNWSPALSIFKVVLSLSSLLTDPNPRDPLVPSIANEYTRNREQHNRTAREWTRLYARPPAPSPTLKATPGLASRASTSTPRPSASTSSSRASSTSRATGKAKASRTATPLVENGTGRSASAAIAIDDSDDEGSTASGASRKRKRGAGGGTLISDDDDADSSGDTTGTAAPKRQKVAHGEGKRPTQPRPDEVIVIDD</sequence>
<evidence type="ECO:0000256" key="2">
    <source>
        <dbReference type="ARBA" id="ARBA00022679"/>
    </source>
</evidence>
<dbReference type="AlphaFoldDB" id="S7RBK0"/>
<dbReference type="SUPFAM" id="SSF54495">
    <property type="entry name" value="UBC-like"/>
    <property type="match status" value="1"/>
</dbReference>
<protein>
    <recommendedName>
        <fullName evidence="1">E2 ubiquitin-conjugating enzyme</fullName>
        <ecNumber evidence="1">2.3.2.23</ecNumber>
    </recommendedName>
</protein>
<keyword evidence="2" id="KW-0808">Transferase</keyword>